<evidence type="ECO:0000313" key="3">
    <source>
        <dbReference type="Proteomes" id="UP000231152"/>
    </source>
</evidence>
<name>A0A2M8LFT2_9BACT</name>
<evidence type="ECO:0000313" key="2">
    <source>
        <dbReference type="EMBL" id="PJE76289.1"/>
    </source>
</evidence>
<feature type="transmembrane region" description="Helical" evidence="1">
    <location>
        <begin position="12"/>
        <end position="31"/>
    </location>
</feature>
<reference evidence="2 3" key="1">
    <citation type="submission" date="2017-09" db="EMBL/GenBank/DDBJ databases">
        <title>Depth-based differentiation of microbial function through sediment-hosted aquifers and enrichment of novel symbionts in the deep terrestrial subsurface.</title>
        <authorList>
            <person name="Probst A.J."/>
            <person name="Ladd B."/>
            <person name="Jarett J.K."/>
            <person name="Geller-Mcgrath D.E."/>
            <person name="Sieber C.M."/>
            <person name="Emerson J.B."/>
            <person name="Anantharaman K."/>
            <person name="Thomas B.C."/>
            <person name="Malmstrom R."/>
            <person name="Stieglmeier M."/>
            <person name="Klingl A."/>
            <person name="Woyke T."/>
            <person name="Ryan C.M."/>
            <person name="Banfield J.F."/>
        </authorList>
    </citation>
    <scope>NUCLEOTIDE SEQUENCE [LARGE SCALE GENOMIC DNA]</scope>
    <source>
        <strain evidence="2">CG10_big_fil_rev_8_21_14_0_10_48_11</strain>
    </source>
</reference>
<gene>
    <name evidence="2" type="ORF">COV04_00195</name>
</gene>
<keyword evidence="1" id="KW-0472">Membrane</keyword>
<comment type="caution">
    <text evidence="2">The sequence shown here is derived from an EMBL/GenBank/DDBJ whole genome shotgun (WGS) entry which is preliminary data.</text>
</comment>
<keyword evidence="1" id="KW-1133">Transmembrane helix</keyword>
<dbReference type="Proteomes" id="UP000231152">
    <property type="component" value="Unassembled WGS sequence"/>
</dbReference>
<proteinExistence type="predicted"/>
<dbReference type="EMBL" id="PFET01000001">
    <property type="protein sequence ID" value="PJE76289.1"/>
    <property type="molecule type" value="Genomic_DNA"/>
</dbReference>
<keyword evidence="1" id="KW-0812">Transmembrane</keyword>
<sequence length="120" mass="12792">MNILTKKWEQKLNRVSVGALIVLVVVVAVGVKVANGQAYGVPFYQRVDAIVTCTEPPANPCTPWGYVSPYQVTSGLGSQNFVAVDPLTKAGGLPTPRPGGWIIGFGVPGSAFQATKWWAY</sequence>
<organism evidence="2 3">
    <name type="scientific">Candidatus Uhrbacteria bacterium CG10_big_fil_rev_8_21_14_0_10_48_11</name>
    <dbReference type="NCBI Taxonomy" id="1975037"/>
    <lineage>
        <taxon>Bacteria</taxon>
        <taxon>Candidatus Uhriibacteriota</taxon>
    </lineage>
</organism>
<dbReference type="AlphaFoldDB" id="A0A2M8LFT2"/>
<evidence type="ECO:0000256" key="1">
    <source>
        <dbReference type="SAM" id="Phobius"/>
    </source>
</evidence>
<accession>A0A2M8LFT2</accession>
<protein>
    <submittedName>
        <fullName evidence="2">Uncharacterized protein</fullName>
    </submittedName>
</protein>